<comment type="caution">
    <text evidence="1">The sequence shown here is derived from an EMBL/GenBank/DDBJ whole genome shotgun (WGS) entry which is preliminary data.</text>
</comment>
<gene>
    <name evidence="1" type="ORF">PENTCL1PPCAC_20928</name>
</gene>
<organism evidence="1 2">
    <name type="scientific">Pristionchus entomophagus</name>
    <dbReference type="NCBI Taxonomy" id="358040"/>
    <lineage>
        <taxon>Eukaryota</taxon>
        <taxon>Metazoa</taxon>
        <taxon>Ecdysozoa</taxon>
        <taxon>Nematoda</taxon>
        <taxon>Chromadorea</taxon>
        <taxon>Rhabditida</taxon>
        <taxon>Rhabditina</taxon>
        <taxon>Diplogasteromorpha</taxon>
        <taxon>Diplogasteroidea</taxon>
        <taxon>Neodiplogasteridae</taxon>
        <taxon>Pristionchus</taxon>
    </lineage>
</organism>
<sequence length="91" mass="10028">SCDLDEAIVCTALRKSNNTEGHFYSLLTPSTADWLLVPGPICFKEICDDGDVGHIMLDYIDGTTFDCYEPCSLPEVKQIVEVIARLQCLSA</sequence>
<evidence type="ECO:0000313" key="1">
    <source>
        <dbReference type="EMBL" id="GMS98753.1"/>
    </source>
</evidence>
<protein>
    <submittedName>
        <fullName evidence="1">Uncharacterized protein</fullName>
    </submittedName>
</protein>
<dbReference type="Proteomes" id="UP001432027">
    <property type="component" value="Unassembled WGS sequence"/>
</dbReference>
<keyword evidence="2" id="KW-1185">Reference proteome</keyword>
<dbReference type="EMBL" id="BTSX01000005">
    <property type="protein sequence ID" value="GMS98753.1"/>
    <property type="molecule type" value="Genomic_DNA"/>
</dbReference>
<dbReference type="AlphaFoldDB" id="A0AAV5TX03"/>
<accession>A0AAV5TX03</accession>
<feature type="non-terminal residue" evidence="1">
    <location>
        <position position="91"/>
    </location>
</feature>
<feature type="non-terminal residue" evidence="1">
    <location>
        <position position="1"/>
    </location>
</feature>
<proteinExistence type="predicted"/>
<evidence type="ECO:0000313" key="2">
    <source>
        <dbReference type="Proteomes" id="UP001432027"/>
    </source>
</evidence>
<name>A0AAV5TX03_9BILA</name>
<reference evidence="1" key="1">
    <citation type="submission" date="2023-10" db="EMBL/GenBank/DDBJ databases">
        <title>Genome assembly of Pristionchus species.</title>
        <authorList>
            <person name="Yoshida K."/>
            <person name="Sommer R.J."/>
        </authorList>
    </citation>
    <scope>NUCLEOTIDE SEQUENCE</scope>
    <source>
        <strain evidence="1">RS0144</strain>
    </source>
</reference>